<keyword evidence="1" id="KW-1133">Transmembrane helix</keyword>
<name>A0A926IMT4_9FIRM</name>
<keyword evidence="1" id="KW-0472">Membrane</keyword>
<feature type="transmembrane region" description="Helical" evidence="1">
    <location>
        <begin position="129"/>
        <end position="149"/>
    </location>
</feature>
<reference evidence="2 3" key="1">
    <citation type="submission" date="2020-08" db="EMBL/GenBank/DDBJ databases">
        <title>Genome public.</title>
        <authorList>
            <person name="Liu C."/>
            <person name="Sun Q."/>
        </authorList>
    </citation>
    <scope>NUCLEOTIDE SEQUENCE [LARGE SCALE GENOMIC DNA]</scope>
    <source>
        <strain evidence="2 3">NSJ-26</strain>
    </source>
</reference>
<feature type="transmembrane region" description="Helical" evidence="1">
    <location>
        <begin position="107"/>
        <end position="123"/>
    </location>
</feature>
<keyword evidence="3" id="KW-1185">Reference proteome</keyword>
<accession>A0A926IMT4</accession>
<dbReference type="EMBL" id="JACRTK010000003">
    <property type="protein sequence ID" value="MBC8590956.1"/>
    <property type="molecule type" value="Genomic_DNA"/>
</dbReference>
<feature type="transmembrane region" description="Helical" evidence="1">
    <location>
        <begin position="190"/>
        <end position="209"/>
    </location>
</feature>
<feature type="transmembrane region" description="Helical" evidence="1">
    <location>
        <begin position="78"/>
        <end position="95"/>
    </location>
</feature>
<feature type="transmembrane region" description="Helical" evidence="1">
    <location>
        <begin position="49"/>
        <end position="72"/>
    </location>
</feature>
<dbReference type="Pfam" id="PF19845">
    <property type="entry name" value="DUF6320"/>
    <property type="match status" value="1"/>
</dbReference>
<dbReference type="Proteomes" id="UP000601522">
    <property type="component" value="Unassembled WGS sequence"/>
</dbReference>
<evidence type="ECO:0000313" key="2">
    <source>
        <dbReference type="EMBL" id="MBC8590956.1"/>
    </source>
</evidence>
<gene>
    <name evidence="2" type="ORF">H8689_07500</name>
</gene>
<organism evidence="2 3">
    <name type="scientific">Wansuia hejianensis</name>
    <dbReference type="NCBI Taxonomy" id="2763667"/>
    <lineage>
        <taxon>Bacteria</taxon>
        <taxon>Bacillati</taxon>
        <taxon>Bacillota</taxon>
        <taxon>Clostridia</taxon>
        <taxon>Lachnospirales</taxon>
        <taxon>Lachnospiraceae</taxon>
        <taxon>Wansuia</taxon>
    </lineage>
</organism>
<evidence type="ECO:0000313" key="3">
    <source>
        <dbReference type="Proteomes" id="UP000601522"/>
    </source>
</evidence>
<keyword evidence="1" id="KW-0812">Transmembrane</keyword>
<proteinExistence type="predicted"/>
<comment type="caution">
    <text evidence="2">The sequence shown here is derived from an EMBL/GenBank/DDBJ whole genome shotgun (WGS) entry which is preliminary data.</text>
</comment>
<feature type="transmembrane region" description="Helical" evidence="1">
    <location>
        <begin position="161"/>
        <end position="184"/>
    </location>
</feature>
<evidence type="ECO:0000256" key="1">
    <source>
        <dbReference type="SAM" id="Phobius"/>
    </source>
</evidence>
<dbReference type="AlphaFoldDB" id="A0A926IMT4"/>
<protein>
    <submittedName>
        <fullName evidence="2">Uncharacterized protein</fullName>
    </submittedName>
</protein>
<dbReference type="InterPro" id="IPR046283">
    <property type="entry name" value="DUF6320"/>
</dbReference>
<sequence>MQYCNHCKVYIRENKQKCTLCDNLLPNYDKVHIDNEYFPNIRPFYKKHLAIRIMLFISIVAVVISFAINMIFPSEINWPVLFLFGIISAWLGLIFIVQKRYHIPKKIIWQVLIISGLSIFWDWKTGWRGWSLDYIIPISCIAAMIIMYVTARIMKLSISNYITYTLIDGLFGIIPILFILFDWVKVKYPSIISVSLSIISLSAIFIFHGENIKKEINKRMHI</sequence>